<dbReference type="InterPro" id="IPR000748">
    <property type="entry name" value="PsdUridine_synth_RsuA/RluB/E/F"/>
</dbReference>
<evidence type="ECO:0000313" key="9">
    <source>
        <dbReference type="EMBL" id="BAR47088.1"/>
    </source>
</evidence>
<dbReference type="InterPro" id="IPR020094">
    <property type="entry name" value="TruA/RsuA/RluB/E/F_N"/>
</dbReference>
<dbReference type="InterPro" id="IPR018496">
    <property type="entry name" value="PsdUridine_synth_RsuA/RluB_CS"/>
</dbReference>
<sequence>MSDINDDETGAPQRRRGRDEASAGSTGEQASSKKAAPQAEPEPERIAKAIARAGVASRRDAEAMIAEGRVTLNGQRLDSPAVNVTPSDRITIDGEPLPTRERTRLWLFHKPRGVVTTARDPEGRQTVFDVLPEDMPRVVAVGRLDINTEGLLLLTNDGGLAKVIAHPETGWLRRYRVRAFGDVDQAMLDGLRKGVTIDGMEYGPIEATIDRAQGDNVWLTLGLREGKNREVKRILEHLGLSVNRLIRLSFGPFQLGELEVGLVDEIRTRVLKDQLGNSLAEQAGVDFTSPVREPIAAFGSPKAAARKAAQESAPRGRDPARPQFGKPPAAPAARRAPVRTVWRDSEAEAAGDLPNRGRVHRRGDSPQEIRAAVADAPRKRVGAIASGDRRVLVERLVAQPQEEATPHRRTRFRDDAPGRGPGGDDRPMRRDRDGFAPRGGAKAGLGDEGGRGFGRSGGRSDGGEGRGFGGNKSFGGRGEGRSFEGRSGGEGRSFGGEGRGSGGGRSFEGRPGGEGRSSGGGNRGFGDRSEGRPGGEGRSFGGEGRGPGSGRSFEGRSGGENRGFGGRGDGRSGEGRSFGGEGRGPGGRGGEGRSFGGKPGGKSFGGKPGGGKSFGAKSFGAKGEGRPGGGGGGRPGGKSFGAKSFGGKPGGGFRSGGAGGGKPGGRGGRPGGGGRPPRG</sequence>
<dbReference type="AlphaFoldDB" id="A0A1Y0Z8P0"/>
<dbReference type="PANTHER" id="PTHR47683">
    <property type="entry name" value="PSEUDOURIDINE SYNTHASE FAMILY PROTEIN-RELATED"/>
    <property type="match status" value="1"/>
</dbReference>
<name>A0A1Y0Z8P0_9HYPH</name>
<evidence type="ECO:0000256" key="7">
    <source>
        <dbReference type="SAM" id="MobiDB-lite"/>
    </source>
</evidence>
<proteinExistence type="inferred from homology"/>
<dbReference type="SUPFAM" id="SSF55120">
    <property type="entry name" value="Pseudouridine synthase"/>
    <property type="match status" value="1"/>
</dbReference>
<dbReference type="KEGG" id="maqu:Maq22A_c27910"/>
<dbReference type="PROSITE" id="PS50889">
    <property type="entry name" value="S4"/>
    <property type="match status" value="1"/>
</dbReference>
<feature type="compositionally biased region" description="Gly residues" evidence="7">
    <location>
        <begin position="441"/>
        <end position="477"/>
    </location>
</feature>
<evidence type="ECO:0000256" key="3">
    <source>
        <dbReference type="ARBA" id="ARBA00022884"/>
    </source>
</evidence>
<comment type="catalytic activity">
    <reaction evidence="1">
        <text>a uridine in RNA = a pseudouridine in RNA</text>
        <dbReference type="Rhea" id="RHEA:48348"/>
        <dbReference type="Rhea" id="RHEA-COMP:12068"/>
        <dbReference type="Rhea" id="RHEA-COMP:12069"/>
        <dbReference type="ChEBI" id="CHEBI:65314"/>
        <dbReference type="ChEBI" id="CHEBI:65315"/>
    </reaction>
</comment>
<comment type="similarity">
    <text evidence="2 6">Belongs to the pseudouridine synthase RsuA family.</text>
</comment>
<dbReference type="InterPro" id="IPR002942">
    <property type="entry name" value="S4_RNA-bd"/>
</dbReference>
<evidence type="ECO:0000256" key="2">
    <source>
        <dbReference type="ARBA" id="ARBA00008348"/>
    </source>
</evidence>
<dbReference type="Pfam" id="PF00849">
    <property type="entry name" value="PseudoU_synth_2"/>
    <property type="match status" value="1"/>
</dbReference>
<dbReference type="InterPro" id="IPR006145">
    <property type="entry name" value="PsdUridine_synth_RsuA/RluA"/>
</dbReference>
<feature type="compositionally biased region" description="Basic and acidic residues" evidence="7">
    <location>
        <begin position="412"/>
        <end position="435"/>
    </location>
</feature>
<dbReference type="Proteomes" id="UP000061432">
    <property type="component" value="Chromosome"/>
</dbReference>
<accession>A0A1Y0Z8P0</accession>
<dbReference type="FunFam" id="3.10.290.10:FF:000003">
    <property type="entry name" value="Pseudouridine synthase"/>
    <property type="match status" value="1"/>
</dbReference>
<feature type="compositionally biased region" description="Gly residues" evidence="7">
    <location>
        <begin position="490"/>
        <end position="506"/>
    </location>
</feature>
<dbReference type="PROSITE" id="PS01149">
    <property type="entry name" value="PSI_RSU"/>
    <property type="match status" value="1"/>
</dbReference>
<reference evidence="10" key="2">
    <citation type="submission" date="2015-01" db="EMBL/GenBank/DDBJ databases">
        <title>Complete genome sequence of Methylobacterium aquaticum strain 22A.</title>
        <authorList>
            <person name="Tani A."/>
            <person name="Ogura Y."/>
            <person name="Hayashi T."/>
        </authorList>
    </citation>
    <scope>NUCLEOTIDE SEQUENCE [LARGE SCALE GENOMIC DNA]</scope>
    <source>
        <strain evidence="10">MA-22A</strain>
    </source>
</reference>
<evidence type="ECO:0000313" key="10">
    <source>
        <dbReference type="Proteomes" id="UP000061432"/>
    </source>
</evidence>
<dbReference type="GO" id="GO:0000455">
    <property type="term" value="P:enzyme-directed rRNA pseudouridine synthesis"/>
    <property type="evidence" value="ECO:0007669"/>
    <property type="project" value="UniProtKB-ARBA"/>
</dbReference>
<dbReference type="EMBL" id="AP014704">
    <property type="protein sequence ID" value="BAR47088.1"/>
    <property type="molecule type" value="Genomic_DNA"/>
</dbReference>
<dbReference type="Gene3D" id="3.30.70.580">
    <property type="entry name" value="Pseudouridine synthase I, catalytic domain, N-terminal subdomain"/>
    <property type="match status" value="1"/>
</dbReference>
<feature type="compositionally biased region" description="Basic and acidic residues" evidence="7">
    <location>
        <begin position="478"/>
        <end position="489"/>
    </location>
</feature>
<dbReference type="GO" id="GO:0120159">
    <property type="term" value="F:rRNA pseudouridine synthase activity"/>
    <property type="evidence" value="ECO:0007669"/>
    <property type="project" value="UniProtKB-ARBA"/>
</dbReference>
<protein>
    <recommendedName>
        <fullName evidence="6">Pseudouridine synthase</fullName>
        <ecNumber evidence="6">5.4.99.-</ecNumber>
    </recommendedName>
</protein>
<feature type="compositionally biased region" description="Gly residues" evidence="7">
    <location>
        <begin position="576"/>
        <end position="613"/>
    </location>
</feature>
<keyword evidence="4 6" id="KW-0413">Isomerase</keyword>
<dbReference type="EC" id="5.4.99.-" evidence="6"/>
<dbReference type="InterPro" id="IPR036986">
    <property type="entry name" value="S4_RNA-bd_sf"/>
</dbReference>
<dbReference type="STRING" id="270351.Maq22A_c27910"/>
<dbReference type="PANTHER" id="PTHR47683:SF3">
    <property type="entry name" value="RIBOSOMAL LARGE SUBUNIT PSEUDOURIDINE SYNTHASE B"/>
    <property type="match status" value="1"/>
</dbReference>
<feature type="region of interest" description="Disordered" evidence="7">
    <location>
        <begin position="396"/>
        <end position="679"/>
    </location>
</feature>
<feature type="compositionally biased region" description="Gly residues" evidence="7">
    <location>
        <begin position="647"/>
        <end position="679"/>
    </location>
</feature>
<dbReference type="RefSeq" id="WP_063919997.1">
    <property type="nucleotide sequence ID" value="NZ_AP014704.1"/>
</dbReference>
<keyword evidence="3 5" id="KW-0694">RNA-binding</keyword>
<dbReference type="SMART" id="SM00363">
    <property type="entry name" value="S4"/>
    <property type="match status" value="1"/>
</dbReference>
<gene>
    <name evidence="9" type="primary">rsuA</name>
    <name evidence="9" type="ORF">Maq22A_c27910</name>
</gene>
<dbReference type="InterPro" id="IPR042092">
    <property type="entry name" value="PsdUridine_s_RsuA/RluB/E/F_cat"/>
</dbReference>
<evidence type="ECO:0000256" key="6">
    <source>
        <dbReference type="RuleBase" id="RU003887"/>
    </source>
</evidence>
<feature type="domain" description="RNA-binding S4" evidence="8">
    <location>
        <begin position="44"/>
        <end position="101"/>
    </location>
</feature>
<evidence type="ECO:0000256" key="1">
    <source>
        <dbReference type="ARBA" id="ARBA00000073"/>
    </source>
</evidence>
<dbReference type="Gene3D" id="3.30.70.1560">
    <property type="entry name" value="Alpha-L RNA-binding motif"/>
    <property type="match status" value="1"/>
</dbReference>
<dbReference type="InterPro" id="IPR050343">
    <property type="entry name" value="RsuA_PseudoU_synthase"/>
</dbReference>
<evidence type="ECO:0000256" key="4">
    <source>
        <dbReference type="ARBA" id="ARBA00023235"/>
    </source>
</evidence>
<reference evidence="9 10" key="1">
    <citation type="journal article" date="2015" name="Genome Announc.">
        <title>Complete Genome Sequence of Methylobacterium aquaticum Strain 22A, Isolated from Racomitrium japonicum Moss.</title>
        <authorList>
            <person name="Tani A."/>
            <person name="Ogura Y."/>
            <person name="Hayashi T."/>
            <person name="Kimbara K."/>
        </authorList>
    </citation>
    <scope>NUCLEOTIDE SEQUENCE [LARGE SCALE GENOMIC DNA]</scope>
    <source>
        <strain evidence="9 10">MA-22A</strain>
    </source>
</reference>
<feature type="region of interest" description="Disordered" evidence="7">
    <location>
        <begin position="1"/>
        <end position="44"/>
    </location>
</feature>
<evidence type="ECO:0000259" key="8">
    <source>
        <dbReference type="SMART" id="SM00363"/>
    </source>
</evidence>
<dbReference type="GO" id="GO:0003723">
    <property type="term" value="F:RNA binding"/>
    <property type="evidence" value="ECO:0007669"/>
    <property type="project" value="UniProtKB-KW"/>
</dbReference>
<dbReference type="NCBIfam" id="TIGR00093">
    <property type="entry name" value="pseudouridine synthase"/>
    <property type="match status" value="1"/>
</dbReference>
<dbReference type="Gene3D" id="3.10.290.10">
    <property type="entry name" value="RNA-binding S4 domain"/>
    <property type="match status" value="1"/>
</dbReference>
<feature type="compositionally biased region" description="Gly residues" evidence="7">
    <location>
        <begin position="626"/>
        <end position="639"/>
    </location>
</feature>
<dbReference type="Pfam" id="PF01479">
    <property type="entry name" value="S4"/>
    <property type="match status" value="1"/>
</dbReference>
<feature type="compositionally biased region" description="Gly residues" evidence="7">
    <location>
        <begin position="536"/>
        <end position="549"/>
    </location>
</feature>
<feature type="compositionally biased region" description="Gly residues" evidence="7">
    <location>
        <begin position="514"/>
        <end position="524"/>
    </location>
</feature>
<evidence type="ECO:0000256" key="5">
    <source>
        <dbReference type="PROSITE-ProRule" id="PRU00182"/>
    </source>
</evidence>
<feature type="compositionally biased region" description="Polar residues" evidence="7">
    <location>
        <begin position="23"/>
        <end position="32"/>
    </location>
</feature>
<dbReference type="OrthoDB" id="9807213at2"/>
<dbReference type="InterPro" id="IPR020103">
    <property type="entry name" value="PsdUridine_synth_cat_dom_sf"/>
</dbReference>
<feature type="compositionally biased region" description="Basic and acidic residues" evidence="7">
    <location>
        <begin position="525"/>
        <end position="535"/>
    </location>
</feature>
<feature type="compositionally biased region" description="Low complexity" evidence="7">
    <location>
        <begin position="298"/>
        <end position="313"/>
    </location>
</feature>
<dbReference type="SUPFAM" id="SSF55174">
    <property type="entry name" value="Alpha-L RNA-binding motif"/>
    <property type="match status" value="1"/>
</dbReference>
<feature type="region of interest" description="Disordered" evidence="7">
    <location>
        <begin position="298"/>
        <end position="367"/>
    </location>
</feature>
<organism evidence="9 10">
    <name type="scientific">Methylobacterium aquaticum</name>
    <dbReference type="NCBI Taxonomy" id="270351"/>
    <lineage>
        <taxon>Bacteria</taxon>
        <taxon>Pseudomonadati</taxon>
        <taxon>Pseudomonadota</taxon>
        <taxon>Alphaproteobacteria</taxon>
        <taxon>Hyphomicrobiales</taxon>
        <taxon>Methylobacteriaceae</taxon>
        <taxon>Methylobacterium</taxon>
    </lineage>
</organism>
<dbReference type="CDD" id="cd00165">
    <property type="entry name" value="S4"/>
    <property type="match status" value="1"/>
</dbReference>